<dbReference type="Pfam" id="PF03963">
    <property type="entry name" value="FlgD"/>
    <property type="match status" value="1"/>
</dbReference>
<evidence type="ECO:0000313" key="9">
    <source>
        <dbReference type="Proteomes" id="UP000474957"/>
    </source>
</evidence>
<dbReference type="Pfam" id="PF13860">
    <property type="entry name" value="FlgD_ig"/>
    <property type="match status" value="1"/>
</dbReference>
<evidence type="ECO:0000256" key="6">
    <source>
        <dbReference type="SAM" id="MobiDB-lite"/>
    </source>
</evidence>
<comment type="caution">
    <text evidence="8">The sequence shown here is derived from an EMBL/GenBank/DDBJ whole genome shotgun (WGS) entry which is preliminary data.</text>
</comment>
<evidence type="ECO:0000256" key="5">
    <source>
        <dbReference type="RuleBase" id="RU362076"/>
    </source>
</evidence>
<gene>
    <name evidence="8" type="ORF">GE300_19605</name>
</gene>
<dbReference type="AlphaFoldDB" id="A0A6L5Z5D2"/>
<evidence type="ECO:0000313" key="8">
    <source>
        <dbReference type="EMBL" id="MSU91786.1"/>
    </source>
</evidence>
<evidence type="ECO:0000256" key="1">
    <source>
        <dbReference type="ARBA" id="ARBA00010577"/>
    </source>
</evidence>
<proteinExistence type="inferred from homology"/>
<sequence>MDAGTTHPAASTASTIGTQTVPEKRKDISADFDTFLSLLTAQLRSQDPLNPVNSTDFIAQLASFSTVEQQTRTNELLADFVAGFDAAGGLSGYVSWIGQEVAAQVPAQFDGSTPIEFQAVNIDSGSSASLTIRNDFGTAVAELVPGAANGEYIWDGRTSAGELAPAGTYSAEFTVTGPGGKPTTQPAAVYAAVREVRMEAGSARIVLQGGATIAPEGALAVRTPSSDASAS</sequence>
<feature type="domain" description="FlgD/Vpr Ig-like" evidence="7">
    <location>
        <begin position="109"/>
        <end position="176"/>
    </location>
</feature>
<protein>
    <recommendedName>
        <fullName evidence="2 5">Basal-body rod modification protein FlgD</fullName>
    </recommendedName>
</protein>
<keyword evidence="9" id="KW-1185">Reference proteome</keyword>
<evidence type="ECO:0000256" key="4">
    <source>
        <dbReference type="ARBA" id="ARBA00024746"/>
    </source>
</evidence>
<dbReference type="Proteomes" id="UP000474957">
    <property type="component" value="Unassembled WGS sequence"/>
</dbReference>
<evidence type="ECO:0000256" key="2">
    <source>
        <dbReference type="ARBA" id="ARBA00016013"/>
    </source>
</evidence>
<feature type="compositionally biased region" description="Polar residues" evidence="6">
    <location>
        <begin position="8"/>
        <end position="21"/>
    </location>
</feature>
<comment type="similarity">
    <text evidence="1 5">Belongs to the FlgD family.</text>
</comment>
<reference evidence="8 9" key="1">
    <citation type="submission" date="2019-10" db="EMBL/GenBank/DDBJ databases">
        <title>Cognatihalovulum marinum gen. nov. sp. nov., a new member of the family Rhodobacteraceae isolated from deep seawater of the Northwest Indian Ocean.</title>
        <authorList>
            <person name="Ruan C."/>
            <person name="Wang J."/>
            <person name="Zheng X."/>
            <person name="Song L."/>
            <person name="Zhu Y."/>
            <person name="Huang Y."/>
            <person name="Lu Z."/>
            <person name="Du W."/>
            <person name="Huang L."/>
            <person name="Dai X."/>
        </authorList>
    </citation>
    <scope>NUCLEOTIDE SEQUENCE [LARGE SCALE GENOMIC DNA]</scope>
    <source>
        <strain evidence="8 9">2CG4</strain>
    </source>
</reference>
<accession>A0A6L5Z5D2</accession>
<comment type="function">
    <text evidence="4 5">Required for flagellar hook formation. May act as a scaffolding protein.</text>
</comment>
<dbReference type="GO" id="GO:0044781">
    <property type="term" value="P:bacterial-type flagellum organization"/>
    <property type="evidence" value="ECO:0007669"/>
    <property type="project" value="UniProtKB-UniRule"/>
</dbReference>
<dbReference type="RefSeq" id="WP_154449213.1">
    <property type="nucleotide sequence ID" value="NZ_WIND01000026.1"/>
</dbReference>
<keyword evidence="3 5" id="KW-1005">Bacterial flagellum biogenesis</keyword>
<dbReference type="Gene3D" id="2.30.30.910">
    <property type="match status" value="1"/>
</dbReference>
<dbReference type="Gene3D" id="2.60.40.4070">
    <property type="match status" value="1"/>
</dbReference>
<organism evidence="8 9">
    <name type="scientific">Halovulum marinum</name>
    <dbReference type="NCBI Taxonomy" id="2662447"/>
    <lineage>
        <taxon>Bacteria</taxon>
        <taxon>Pseudomonadati</taxon>
        <taxon>Pseudomonadota</taxon>
        <taxon>Alphaproteobacteria</taxon>
        <taxon>Rhodobacterales</taxon>
        <taxon>Paracoccaceae</taxon>
        <taxon>Halovulum</taxon>
    </lineage>
</organism>
<dbReference type="InterPro" id="IPR025965">
    <property type="entry name" value="FlgD/Vpr_Ig-like"/>
</dbReference>
<dbReference type="EMBL" id="WIND01000026">
    <property type="protein sequence ID" value="MSU91786.1"/>
    <property type="molecule type" value="Genomic_DNA"/>
</dbReference>
<evidence type="ECO:0000256" key="3">
    <source>
        <dbReference type="ARBA" id="ARBA00022795"/>
    </source>
</evidence>
<dbReference type="InterPro" id="IPR005648">
    <property type="entry name" value="FlgD"/>
</dbReference>
<feature type="region of interest" description="Disordered" evidence="6">
    <location>
        <begin position="1"/>
        <end position="22"/>
    </location>
</feature>
<evidence type="ECO:0000259" key="7">
    <source>
        <dbReference type="Pfam" id="PF13860"/>
    </source>
</evidence>
<name>A0A6L5Z5D2_9RHOB</name>